<dbReference type="PANTHER" id="PTHR11653:SF10">
    <property type="entry name" value="EF-HAND DOMAIN-CONTAINING PROTEIN"/>
    <property type="match status" value="1"/>
</dbReference>
<dbReference type="Proteomes" id="UP000287033">
    <property type="component" value="Unassembled WGS sequence"/>
</dbReference>
<reference evidence="7 8" key="1">
    <citation type="journal article" date="2018" name="Nat. Ecol. Evol.">
        <title>Shark genomes provide insights into elasmobranch evolution and the origin of vertebrates.</title>
        <authorList>
            <person name="Hara Y"/>
            <person name="Yamaguchi K"/>
            <person name="Onimaru K"/>
            <person name="Kadota M"/>
            <person name="Koyanagi M"/>
            <person name="Keeley SD"/>
            <person name="Tatsumi K"/>
            <person name="Tanaka K"/>
            <person name="Motone F"/>
            <person name="Kageyama Y"/>
            <person name="Nozu R"/>
            <person name="Adachi N"/>
            <person name="Nishimura O"/>
            <person name="Nakagawa R"/>
            <person name="Tanegashima C"/>
            <person name="Kiyatake I"/>
            <person name="Matsumoto R"/>
            <person name="Murakumo K"/>
            <person name="Nishida K"/>
            <person name="Terakita A"/>
            <person name="Kuratani S"/>
            <person name="Sato K"/>
            <person name="Hyodo S Kuraku.S."/>
        </authorList>
    </citation>
    <scope>NUCLEOTIDE SEQUENCE [LARGE SCALE GENOMIC DNA]</scope>
</reference>
<dbReference type="InterPro" id="IPR008080">
    <property type="entry name" value="Parvalbumin"/>
</dbReference>
<organism evidence="7 8">
    <name type="scientific">Chiloscyllium punctatum</name>
    <name type="common">Brownbanded bambooshark</name>
    <name type="synonym">Hemiscyllium punctatum</name>
    <dbReference type="NCBI Taxonomy" id="137246"/>
    <lineage>
        <taxon>Eukaryota</taxon>
        <taxon>Metazoa</taxon>
        <taxon>Chordata</taxon>
        <taxon>Craniata</taxon>
        <taxon>Vertebrata</taxon>
        <taxon>Chondrichthyes</taxon>
        <taxon>Elasmobranchii</taxon>
        <taxon>Galeomorphii</taxon>
        <taxon>Galeoidea</taxon>
        <taxon>Orectolobiformes</taxon>
        <taxon>Hemiscylliidae</taxon>
        <taxon>Chiloscyllium</taxon>
    </lineage>
</organism>
<dbReference type="InterPro" id="IPR011992">
    <property type="entry name" value="EF-hand-dom_pair"/>
</dbReference>
<comment type="function">
    <text evidence="5">In muscle, parvalbumin is thought to be involved in relaxation after contraction. It binds two calcium ions.</text>
</comment>
<feature type="non-terminal residue" evidence="7">
    <location>
        <position position="1"/>
    </location>
</feature>
<feature type="binding site" evidence="4">
    <location>
        <position position="74"/>
    </location>
    <ligand>
        <name>Ca(2+)</name>
        <dbReference type="ChEBI" id="CHEBI:29108"/>
        <label>1</label>
    </ligand>
</feature>
<feature type="binding site" evidence="4">
    <location>
        <position position="72"/>
    </location>
    <ligand>
        <name>Ca(2+)</name>
        <dbReference type="ChEBI" id="CHEBI:29108"/>
        <label>1</label>
    </ligand>
</feature>
<feature type="binding site" evidence="4">
    <location>
        <position position="31"/>
    </location>
    <ligand>
        <name>Ca(2+)</name>
        <dbReference type="ChEBI" id="CHEBI:29108"/>
        <label>1</label>
    </ligand>
</feature>
<comment type="caution">
    <text evidence="7">The sequence shown here is derived from an EMBL/GenBank/DDBJ whole genome shotgun (WGS) entry which is preliminary data.</text>
</comment>
<comment type="similarity">
    <text evidence="1 5">Belongs to the parvalbumin family.</text>
</comment>
<evidence type="ECO:0000256" key="3">
    <source>
        <dbReference type="ARBA" id="ARBA00022837"/>
    </source>
</evidence>
<sequence length="105" mass="11835">PGSFQLKKFCKTSGLAKKSVKEIEQIFAILDDNKSGFIEKSELRSFLQYFVPQARKLSDSEMDSFVSAGDADGDGKINLSGQCLNIYNNSLIVQFLTKRSLRRNY</sequence>
<dbReference type="STRING" id="137246.A0A401TNP7"/>
<feature type="binding site" evidence="4">
    <location>
        <position position="42"/>
    </location>
    <ligand>
        <name>Ca(2+)</name>
        <dbReference type="ChEBI" id="CHEBI:29108"/>
        <label>1</label>
    </ligand>
</feature>
<protein>
    <recommendedName>
        <fullName evidence="5">Parvalbumin</fullName>
    </recommendedName>
</protein>
<feature type="binding site" evidence="4">
    <location>
        <position position="37"/>
    </location>
    <ligand>
        <name>Ca(2+)</name>
        <dbReference type="ChEBI" id="CHEBI:29108"/>
        <label>1</label>
    </ligand>
</feature>
<evidence type="ECO:0000259" key="6">
    <source>
        <dbReference type="PROSITE" id="PS50222"/>
    </source>
</evidence>
<evidence type="ECO:0000256" key="4">
    <source>
        <dbReference type="PIRSR" id="PIRSR608080-1"/>
    </source>
</evidence>
<dbReference type="PROSITE" id="PS00018">
    <property type="entry name" value="EF_HAND_1"/>
    <property type="match status" value="1"/>
</dbReference>
<dbReference type="AlphaFoldDB" id="A0A401TNP7"/>
<gene>
    <name evidence="7" type="ORF">chiPu_0028306</name>
</gene>
<keyword evidence="2 4" id="KW-0479">Metal-binding</keyword>
<name>A0A401TNP7_CHIPU</name>
<dbReference type="SUPFAM" id="SSF47473">
    <property type="entry name" value="EF-hand"/>
    <property type="match status" value="1"/>
</dbReference>
<feature type="binding site" evidence="4">
    <location>
        <position position="70"/>
    </location>
    <ligand>
        <name>Ca(2+)</name>
        <dbReference type="ChEBI" id="CHEBI:29108"/>
        <label>1</label>
    </ligand>
</feature>
<feature type="binding site" evidence="4">
    <location>
        <position position="76"/>
    </location>
    <ligand>
        <name>Ca(2+)</name>
        <dbReference type="ChEBI" id="CHEBI:29108"/>
        <label>1</label>
    </ligand>
</feature>
<keyword evidence="8" id="KW-1185">Reference proteome</keyword>
<dbReference type="PROSITE" id="PS50222">
    <property type="entry name" value="EF_HAND_2"/>
    <property type="match status" value="1"/>
</dbReference>
<dbReference type="GO" id="GO:0005509">
    <property type="term" value="F:calcium ion binding"/>
    <property type="evidence" value="ECO:0007669"/>
    <property type="project" value="UniProtKB-UniRule"/>
</dbReference>
<evidence type="ECO:0000313" key="8">
    <source>
        <dbReference type="Proteomes" id="UP000287033"/>
    </source>
</evidence>
<dbReference type="Pfam" id="PF13499">
    <property type="entry name" value="EF-hand_7"/>
    <property type="match status" value="1"/>
</dbReference>
<accession>A0A401TNP7</accession>
<keyword evidence="3 4" id="KW-0106">Calcium</keyword>
<evidence type="ECO:0000313" key="7">
    <source>
        <dbReference type="EMBL" id="GCC44243.1"/>
    </source>
</evidence>
<dbReference type="PANTHER" id="PTHR11653">
    <property type="entry name" value="PARVALBUMIN ALPHA"/>
    <property type="match status" value="1"/>
</dbReference>
<evidence type="ECO:0000256" key="2">
    <source>
        <dbReference type="ARBA" id="ARBA00022723"/>
    </source>
</evidence>
<dbReference type="Gene3D" id="1.10.238.10">
    <property type="entry name" value="EF-hand"/>
    <property type="match status" value="1"/>
</dbReference>
<feature type="domain" description="EF-hand" evidence="6">
    <location>
        <begin position="18"/>
        <end position="53"/>
    </location>
</feature>
<dbReference type="PRINTS" id="PR01697">
    <property type="entry name" value="PARVALBUMIN"/>
</dbReference>
<evidence type="ECO:0000256" key="5">
    <source>
        <dbReference type="RuleBase" id="RU368048"/>
    </source>
</evidence>
<proteinExistence type="inferred from homology"/>
<dbReference type="InterPro" id="IPR002048">
    <property type="entry name" value="EF_hand_dom"/>
</dbReference>
<dbReference type="InterPro" id="IPR018247">
    <property type="entry name" value="EF_Hand_1_Ca_BS"/>
</dbReference>
<evidence type="ECO:0000256" key="1">
    <source>
        <dbReference type="ARBA" id="ARBA00009753"/>
    </source>
</evidence>
<dbReference type="GO" id="GO:0005737">
    <property type="term" value="C:cytoplasm"/>
    <property type="evidence" value="ECO:0007669"/>
    <property type="project" value="TreeGrafter"/>
</dbReference>
<feature type="binding site" evidence="4">
    <location>
        <position position="35"/>
    </location>
    <ligand>
        <name>Ca(2+)</name>
        <dbReference type="ChEBI" id="CHEBI:29108"/>
        <label>1</label>
    </ligand>
</feature>
<dbReference type="EMBL" id="BEZZ01128734">
    <property type="protein sequence ID" value="GCC44243.1"/>
    <property type="molecule type" value="Genomic_DNA"/>
</dbReference>
<dbReference type="OrthoDB" id="26525at2759"/>